<evidence type="ECO:0000256" key="12">
    <source>
        <dbReference type="RuleBase" id="RU003784"/>
    </source>
</evidence>
<dbReference type="EC" id="2.5.1.75" evidence="10"/>
<comment type="cofactor">
    <cofactor evidence="1 10">
        <name>Mg(2+)</name>
        <dbReference type="ChEBI" id="CHEBI:18420"/>
    </cofactor>
</comment>
<comment type="caution">
    <text evidence="10">Lacks conserved residue(s) required for the propagation of feature annotation.</text>
</comment>
<evidence type="ECO:0000256" key="11">
    <source>
        <dbReference type="RuleBase" id="RU003783"/>
    </source>
</evidence>
<dbReference type="EMBL" id="JBHTCM010000010">
    <property type="protein sequence ID" value="MFC7333448.1"/>
    <property type="molecule type" value="Genomic_DNA"/>
</dbReference>
<dbReference type="Gene3D" id="3.40.50.300">
    <property type="entry name" value="P-loop containing nucleotide triphosphate hydrolases"/>
    <property type="match status" value="1"/>
</dbReference>
<evidence type="ECO:0000256" key="3">
    <source>
        <dbReference type="ARBA" id="ARBA00005842"/>
    </source>
</evidence>
<evidence type="ECO:0000256" key="5">
    <source>
        <dbReference type="ARBA" id="ARBA00022694"/>
    </source>
</evidence>
<dbReference type="HAMAP" id="MF_00185">
    <property type="entry name" value="IPP_trans"/>
    <property type="match status" value="1"/>
</dbReference>
<keyword evidence="5 10" id="KW-0819">tRNA processing</keyword>
<evidence type="ECO:0000256" key="10">
    <source>
        <dbReference type="HAMAP-Rule" id="MF_00185"/>
    </source>
</evidence>
<evidence type="ECO:0000256" key="8">
    <source>
        <dbReference type="ARBA" id="ARBA00022842"/>
    </source>
</evidence>
<dbReference type="Pfam" id="PF01715">
    <property type="entry name" value="IPPT"/>
    <property type="match status" value="1"/>
</dbReference>
<reference evidence="15" key="1">
    <citation type="journal article" date="2019" name="Int. J. Syst. Evol. Microbiol.">
        <title>The Global Catalogue of Microorganisms (GCM) 10K type strain sequencing project: providing services to taxonomists for standard genome sequencing and annotation.</title>
        <authorList>
            <consortium name="The Broad Institute Genomics Platform"/>
            <consortium name="The Broad Institute Genome Sequencing Center for Infectious Disease"/>
            <person name="Wu L."/>
            <person name="Ma J."/>
        </authorList>
    </citation>
    <scope>NUCLEOTIDE SEQUENCE [LARGE SCALE GENOMIC DNA]</scope>
    <source>
        <strain evidence="15">CGMCC 1.16275</strain>
    </source>
</reference>
<dbReference type="NCBIfam" id="TIGR00174">
    <property type="entry name" value="miaA"/>
    <property type="match status" value="1"/>
</dbReference>
<dbReference type="InterPro" id="IPR027417">
    <property type="entry name" value="P-loop_NTPase"/>
</dbReference>
<evidence type="ECO:0000313" key="15">
    <source>
        <dbReference type="Proteomes" id="UP001596456"/>
    </source>
</evidence>
<dbReference type="GO" id="GO:0052381">
    <property type="term" value="F:tRNA dimethylallyltransferase activity"/>
    <property type="evidence" value="ECO:0007669"/>
    <property type="project" value="UniProtKB-EC"/>
</dbReference>
<dbReference type="RefSeq" id="WP_377358533.1">
    <property type="nucleotide sequence ID" value="NZ_JBHTCM010000010.1"/>
</dbReference>
<feature type="region of interest" description="Interaction with substrate tRNA" evidence="10">
    <location>
        <begin position="37"/>
        <end position="40"/>
    </location>
</feature>
<feature type="binding site" evidence="10">
    <location>
        <begin position="12"/>
        <end position="19"/>
    </location>
    <ligand>
        <name>ATP</name>
        <dbReference type="ChEBI" id="CHEBI:30616"/>
    </ligand>
</feature>
<evidence type="ECO:0000256" key="4">
    <source>
        <dbReference type="ARBA" id="ARBA00022679"/>
    </source>
</evidence>
<gene>
    <name evidence="10 14" type="primary">miaA</name>
    <name evidence="14" type="ORF">ACFQPS_09770</name>
</gene>
<comment type="catalytic activity">
    <reaction evidence="9 10 11">
        <text>adenosine(37) in tRNA + dimethylallyl diphosphate = N(6)-dimethylallyladenosine(37) in tRNA + diphosphate</text>
        <dbReference type="Rhea" id="RHEA:26482"/>
        <dbReference type="Rhea" id="RHEA-COMP:10162"/>
        <dbReference type="Rhea" id="RHEA-COMP:10375"/>
        <dbReference type="ChEBI" id="CHEBI:33019"/>
        <dbReference type="ChEBI" id="CHEBI:57623"/>
        <dbReference type="ChEBI" id="CHEBI:74411"/>
        <dbReference type="ChEBI" id="CHEBI:74415"/>
        <dbReference type="EC" id="2.5.1.75"/>
    </reaction>
</comment>
<keyword evidence="6 10" id="KW-0547">Nucleotide-binding</keyword>
<feature type="site" description="Interaction with substrate tRNA" evidence="10">
    <location>
        <position position="125"/>
    </location>
</feature>
<evidence type="ECO:0000256" key="6">
    <source>
        <dbReference type="ARBA" id="ARBA00022741"/>
    </source>
</evidence>
<dbReference type="PANTHER" id="PTHR11088:SF60">
    <property type="entry name" value="TRNA DIMETHYLALLYLTRANSFERASE"/>
    <property type="match status" value="1"/>
</dbReference>
<feature type="site" description="Interaction with substrate tRNA" evidence="10">
    <location>
        <position position="103"/>
    </location>
</feature>
<feature type="binding site" evidence="10">
    <location>
        <begin position="14"/>
        <end position="19"/>
    </location>
    <ligand>
        <name>substrate</name>
    </ligand>
</feature>
<keyword evidence="8 10" id="KW-0460">Magnesium</keyword>
<dbReference type="Gene3D" id="1.10.20.140">
    <property type="match status" value="1"/>
</dbReference>
<dbReference type="SUPFAM" id="SSF52540">
    <property type="entry name" value="P-loop containing nucleoside triphosphate hydrolases"/>
    <property type="match status" value="1"/>
</dbReference>
<comment type="caution">
    <text evidence="14">The sequence shown here is derived from an EMBL/GenBank/DDBJ whole genome shotgun (WGS) entry which is preliminary data.</text>
</comment>
<keyword evidence="4 10" id="KW-0808">Transferase</keyword>
<sequence>MPATRPVLLIGGPTAGGKSALAADLAGRLSGTVVNADSMQLYDGLRVLTARPSVAEEARLPHRLYGVVPPSERMSAARWRDLALAEIAAAHAAGRVPVVVGGTGLYLRALTDGLADIPPVPEAVRAEAQALHRAIGTPALHARLAAEDPDGAARLNPGDTTRVLRAWEVLRATGRPLGYWQTAGRAAPPPGLRFLTLVCEPPRDRLYAACDARFLRMLEAGALEEVRRLAALGLDPGLPAMKALGVPELLAHLRGDLTLAEATAKAQQATRNYAKRQLTWFRHQIAAARRLDPGDCVERNAVMKFCVDNVAGIS</sequence>
<evidence type="ECO:0000313" key="14">
    <source>
        <dbReference type="EMBL" id="MFC7333448.1"/>
    </source>
</evidence>
<dbReference type="Proteomes" id="UP001596456">
    <property type="component" value="Unassembled WGS sequence"/>
</dbReference>
<dbReference type="InterPro" id="IPR018022">
    <property type="entry name" value="IPT"/>
</dbReference>
<comment type="similarity">
    <text evidence="3 10 13">Belongs to the IPP transferase family.</text>
</comment>
<dbReference type="InterPro" id="IPR039657">
    <property type="entry name" value="Dimethylallyltransferase"/>
</dbReference>
<evidence type="ECO:0000256" key="9">
    <source>
        <dbReference type="ARBA" id="ARBA00049563"/>
    </source>
</evidence>
<keyword evidence="7 10" id="KW-0067">ATP-binding</keyword>
<comment type="function">
    <text evidence="2 10 12">Catalyzes the transfer of a dimethylallyl group onto the adenine at position 37 in tRNAs that read codons beginning with uridine, leading to the formation of N6-(dimethylallyl)adenosine (i(6)A).</text>
</comment>
<keyword evidence="15" id="KW-1185">Reference proteome</keyword>
<evidence type="ECO:0000256" key="2">
    <source>
        <dbReference type="ARBA" id="ARBA00003213"/>
    </source>
</evidence>
<evidence type="ECO:0000256" key="1">
    <source>
        <dbReference type="ARBA" id="ARBA00001946"/>
    </source>
</evidence>
<organism evidence="14 15">
    <name type="scientific">Rhodocista pekingensis</name>
    <dbReference type="NCBI Taxonomy" id="201185"/>
    <lineage>
        <taxon>Bacteria</taxon>
        <taxon>Pseudomonadati</taxon>
        <taxon>Pseudomonadota</taxon>
        <taxon>Alphaproteobacteria</taxon>
        <taxon>Rhodospirillales</taxon>
        <taxon>Azospirillaceae</taxon>
        <taxon>Rhodocista</taxon>
    </lineage>
</organism>
<accession>A0ABW2KWB7</accession>
<comment type="subunit">
    <text evidence="10">Monomer.</text>
</comment>
<name>A0ABW2KWB7_9PROT</name>
<protein>
    <recommendedName>
        <fullName evidence="10">tRNA dimethylallyltransferase</fullName>
        <ecNumber evidence="10">2.5.1.75</ecNumber>
    </recommendedName>
    <alternativeName>
        <fullName evidence="10">Dimethylallyl diphosphate:tRNA dimethylallyltransferase</fullName>
        <shortName evidence="10">DMAPP:tRNA dimethylallyltransferase</shortName>
        <shortName evidence="10">DMATase</shortName>
    </alternativeName>
    <alternativeName>
        <fullName evidence="10">Isopentenyl-diphosphate:tRNA isopentenyltransferase</fullName>
        <shortName evidence="10">IPP transferase</shortName>
        <shortName evidence="10">IPPT</shortName>
        <shortName evidence="10">IPTase</shortName>
    </alternativeName>
</protein>
<evidence type="ECO:0000256" key="13">
    <source>
        <dbReference type="RuleBase" id="RU003785"/>
    </source>
</evidence>
<proteinExistence type="inferred from homology"/>
<evidence type="ECO:0000256" key="7">
    <source>
        <dbReference type="ARBA" id="ARBA00022840"/>
    </source>
</evidence>
<dbReference type="PANTHER" id="PTHR11088">
    <property type="entry name" value="TRNA DIMETHYLALLYLTRANSFERASE"/>
    <property type="match status" value="1"/>
</dbReference>